<protein>
    <submittedName>
        <fullName evidence="1">Uncharacterized protein</fullName>
    </submittedName>
</protein>
<reference evidence="1" key="1">
    <citation type="submission" date="2013-06" db="EMBL/GenBank/DDBJ databases">
        <title>Draft Genome Sequence of a Mulberry Tree, Morus notabilis C.K. Schn.</title>
        <authorList>
            <person name="He N."/>
            <person name="Zhao S."/>
        </authorList>
    </citation>
    <scope>NUCLEOTIDE SEQUENCE</scope>
</reference>
<dbReference type="Proteomes" id="UP000030645">
    <property type="component" value="Unassembled WGS sequence"/>
</dbReference>
<keyword evidence="2" id="KW-1185">Reference proteome</keyword>
<evidence type="ECO:0000313" key="1">
    <source>
        <dbReference type="EMBL" id="EXB53752.1"/>
    </source>
</evidence>
<dbReference type="AlphaFoldDB" id="W9R0Y2"/>
<proteinExistence type="predicted"/>
<dbReference type="EMBL" id="KE344110">
    <property type="protein sequence ID" value="EXB53752.1"/>
    <property type="molecule type" value="Genomic_DNA"/>
</dbReference>
<evidence type="ECO:0000313" key="2">
    <source>
        <dbReference type="Proteomes" id="UP000030645"/>
    </source>
</evidence>
<sequence length="87" mass="9269">MGGCEASVNPTKPPLNQIGTPPYLGFCGNSVVTVVARRGSEKSLTTRFSTELVEKAQRLVVLRGISSGCKVVSKRRRCGWDGVGIGF</sequence>
<accession>W9R0Y2</accession>
<name>W9R0Y2_9ROSA</name>
<gene>
    <name evidence="1" type="ORF">L484_022409</name>
</gene>
<organism evidence="1 2">
    <name type="scientific">Morus notabilis</name>
    <dbReference type="NCBI Taxonomy" id="981085"/>
    <lineage>
        <taxon>Eukaryota</taxon>
        <taxon>Viridiplantae</taxon>
        <taxon>Streptophyta</taxon>
        <taxon>Embryophyta</taxon>
        <taxon>Tracheophyta</taxon>
        <taxon>Spermatophyta</taxon>
        <taxon>Magnoliopsida</taxon>
        <taxon>eudicotyledons</taxon>
        <taxon>Gunneridae</taxon>
        <taxon>Pentapetalae</taxon>
        <taxon>rosids</taxon>
        <taxon>fabids</taxon>
        <taxon>Rosales</taxon>
        <taxon>Moraceae</taxon>
        <taxon>Moreae</taxon>
        <taxon>Morus</taxon>
    </lineage>
</organism>